<dbReference type="InterPro" id="IPR037055">
    <property type="entry name" value="MHC_I-like_Ag-recog_sf"/>
</dbReference>
<keyword evidence="14" id="KW-1185">Reference proteome</keyword>
<evidence type="ECO:0000256" key="8">
    <source>
        <dbReference type="ARBA" id="ARBA00023157"/>
    </source>
</evidence>
<evidence type="ECO:0000256" key="11">
    <source>
        <dbReference type="SAM" id="Phobius"/>
    </source>
</evidence>
<keyword evidence="10" id="KW-0449">Lipoprotein</keyword>
<name>A0A9J7JCZ0_CRIGR</name>
<dbReference type="Gene3D" id="3.30.500.10">
    <property type="entry name" value="MHC class I-like antigen recognition-like"/>
    <property type="match status" value="1"/>
</dbReference>
<dbReference type="Proteomes" id="UP001108280">
    <property type="component" value="Chromosome 2"/>
</dbReference>
<keyword evidence="5" id="KW-0336">GPI-anchor</keyword>
<dbReference type="GO" id="GO:0005615">
    <property type="term" value="C:extracellular space"/>
    <property type="evidence" value="ECO:0007669"/>
    <property type="project" value="TreeGrafter"/>
</dbReference>
<evidence type="ECO:0000256" key="5">
    <source>
        <dbReference type="ARBA" id="ARBA00022622"/>
    </source>
</evidence>
<evidence type="ECO:0000256" key="4">
    <source>
        <dbReference type="ARBA" id="ARBA00022475"/>
    </source>
</evidence>
<organism evidence="14 15">
    <name type="scientific">Cricetulus griseus</name>
    <name type="common">Chinese hamster</name>
    <name type="synonym">Cricetulus barabensis griseus</name>
    <dbReference type="NCBI Taxonomy" id="10029"/>
    <lineage>
        <taxon>Eukaryota</taxon>
        <taxon>Metazoa</taxon>
        <taxon>Chordata</taxon>
        <taxon>Craniata</taxon>
        <taxon>Vertebrata</taxon>
        <taxon>Euteleostomi</taxon>
        <taxon>Mammalia</taxon>
        <taxon>Eutheria</taxon>
        <taxon>Euarchontoglires</taxon>
        <taxon>Glires</taxon>
        <taxon>Rodentia</taxon>
        <taxon>Myomorpha</taxon>
        <taxon>Muroidea</taxon>
        <taxon>Cricetidae</taxon>
        <taxon>Cricetinae</taxon>
        <taxon>Cricetulus</taxon>
    </lineage>
</organism>
<dbReference type="GO" id="GO:0009897">
    <property type="term" value="C:external side of plasma membrane"/>
    <property type="evidence" value="ECO:0007669"/>
    <property type="project" value="TreeGrafter"/>
</dbReference>
<keyword evidence="8" id="KW-1015">Disulfide bond</keyword>
<feature type="domain" description="Retinoic acid early-inducible protein 1" evidence="13">
    <location>
        <begin position="29"/>
        <end position="196"/>
    </location>
</feature>
<evidence type="ECO:0000256" key="10">
    <source>
        <dbReference type="ARBA" id="ARBA00023288"/>
    </source>
</evidence>
<dbReference type="GO" id="GO:0001916">
    <property type="term" value="P:positive regulation of T cell mediated cytotoxicity"/>
    <property type="evidence" value="ECO:0007669"/>
    <property type="project" value="TreeGrafter"/>
</dbReference>
<reference evidence="15" key="3">
    <citation type="submission" date="2025-08" db="UniProtKB">
        <authorList>
            <consortium name="RefSeq"/>
        </authorList>
    </citation>
    <scope>IDENTIFICATION</scope>
    <source>
        <strain evidence="15">17A/GY</strain>
        <tissue evidence="15">Liver</tissue>
    </source>
</reference>
<keyword evidence="9" id="KW-0325">Glycoprotein</keyword>
<proteinExistence type="inferred from homology"/>
<protein>
    <submittedName>
        <fullName evidence="15">Retinoic acid early-inducible protein 1-epsilon-like</fullName>
    </submittedName>
</protein>
<keyword evidence="6 12" id="KW-0732">Signal</keyword>
<sequence>MAKAVATGCSQNLSLLVLLSSLGAKMLADTHSLRCHFIVKTHPKAGEHWCEGQCSVDGVPFLQYSNQGKEVNATKGCADLYPKLKDTGKELRTLLLHMKKEAVLTRDNHNLQGTMVSQYKPGQLIDASWKFTIDGQYAFCLNRYNQKNKKWEVINYNATGILAQWENNAELAQDLAMLSMGDSDLCLKEILKHQKEMPRPASRTPKITEVTSATQLPCDMNTTQPPPTRQVPENKETTTMAVAITTILFIILIFISIFTWKYMKRKSHPQGGASPQYSSASSSAV</sequence>
<evidence type="ECO:0000313" key="14">
    <source>
        <dbReference type="Proteomes" id="UP001108280"/>
    </source>
</evidence>
<dbReference type="OrthoDB" id="9531345at2759"/>
<dbReference type="AlphaFoldDB" id="A0A9J7JCZ0"/>
<evidence type="ECO:0000256" key="7">
    <source>
        <dbReference type="ARBA" id="ARBA00023136"/>
    </source>
</evidence>
<dbReference type="InterPro" id="IPR029287">
    <property type="entry name" value="RAE-1"/>
</dbReference>
<dbReference type="GO" id="GO:0002476">
    <property type="term" value="P:antigen processing and presentation of endogenous peptide antigen via MHC class Ib"/>
    <property type="evidence" value="ECO:0007669"/>
    <property type="project" value="TreeGrafter"/>
</dbReference>
<dbReference type="InterPro" id="IPR011162">
    <property type="entry name" value="MHC_I/II-like_Ag-recog"/>
</dbReference>
<dbReference type="RefSeq" id="XP_027256785.1">
    <property type="nucleotide sequence ID" value="XM_027400984.2"/>
</dbReference>
<dbReference type="InterPro" id="IPR050208">
    <property type="entry name" value="MHC_class-I_related"/>
</dbReference>
<feature type="transmembrane region" description="Helical" evidence="11">
    <location>
        <begin position="240"/>
        <end position="260"/>
    </location>
</feature>
<evidence type="ECO:0000256" key="3">
    <source>
        <dbReference type="ARBA" id="ARBA00008353"/>
    </source>
</evidence>
<dbReference type="KEGG" id="cge:107980186"/>
<keyword evidence="7 11" id="KW-0472">Membrane</keyword>
<dbReference type="GO" id="GO:0002486">
    <property type="term" value="P:antigen processing and presentation of endogenous peptide antigen via MHC class I via ER pathway, TAP-independent"/>
    <property type="evidence" value="ECO:0007669"/>
    <property type="project" value="TreeGrafter"/>
</dbReference>
<dbReference type="PANTHER" id="PTHR16675">
    <property type="entry name" value="MHC CLASS I-RELATED"/>
    <property type="match status" value="1"/>
</dbReference>
<keyword evidence="11" id="KW-0812">Transmembrane</keyword>
<dbReference type="Pfam" id="PF14586">
    <property type="entry name" value="MHC_I_2"/>
    <property type="match status" value="1"/>
</dbReference>
<feature type="chain" id="PRO_5039953283" evidence="12">
    <location>
        <begin position="29"/>
        <end position="285"/>
    </location>
</feature>
<dbReference type="GO" id="GO:0006955">
    <property type="term" value="P:immune response"/>
    <property type="evidence" value="ECO:0007669"/>
    <property type="project" value="TreeGrafter"/>
</dbReference>
<evidence type="ECO:0000313" key="15">
    <source>
        <dbReference type="RefSeq" id="XP_027256785.1"/>
    </source>
</evidence>
<comment type="similarity">
    <text evidence="3">Belongs to the NKG2D ligand family.</text>
</comment>
<gene>
    <name evidence="15" type="primary">LOC107980186</name>
</gene>
<dbReference type="GO" id="GO:0046703">
    <property type="term" value="F:natural killer cell lectin-like receptor binding"/>
    <property type="evidence" value="ECO:0007669"/>
    <property type="project" value="UniProtKB-ARBA"/>
</dbReference>
<reference evidence="14" key="1">
    <citation type="journal article" date="2018" name="Biotechnol. Bioeng.">
        <title>A reference genome of the Chinese hamster based on a hybrid assembly strategy.</title>
        <authorList>
            <person name="Rupp O."/>
            <person name="MacDonald M.L."/>
            <person name="Li S."/>
            <person name="Dhiman H."/>
            <person name="Polson S."/>
            <person name="Griep S."/>
            <person name="Heffner K."/>
            <person name="Hernandez I."/>
            <person name="Brinkrolf K."/>
            <person name="Jadhav V."/>
            <person name="Samoudi M."/>
            <person name="Hao H."/>
            <person name="Kingham B."/>
            <person name="Goesmann A."/>
            <person name="Betenbaugh M.J."/>
            <person name="Lewis N.E."/>
            <person name="Borth N."/>
            <person name="Lee K.H."/>
        </authorList>
    </citation>
    <scope>NUCLEOTIDE SEQUENCE [LARGE SCALE GENOMIC DNA]</scope>
    <source>
        <strain evidence="14">17A/GY</strain>
    </source>
</reference>
<comment type="function">
    <text evidence="1">Acts as a ligand for KLRK1.</text>
</comment>
<dbReference type="PANTHER" id="PTHR16675:SF64">
    <property type="entry name" value="RETINOIC ACID EARLY TRANSCRIPT 1E"/>
    <property type="match status" value="1"/>
</dbReference>
<dbReference type="SUPFAM" id="SSF54452">
    <property type="entry name" value="MHC antigen-recognition domain"/>
    <property type="match status" value="1"/>
</dbReference>
<evidence type="ECO:0000256" key="2">
    <source>
        <dbReference type="ARBA" id="ARBA00004609"/>
    </source>
</evidence>
<reference evidence="14" key="2">
    <citation type="journal article" date="2020" name="Biotechnol. Bioeng.">
        <title>Chromosome-scale scaffolds for the Chinese hamster reference genome assembly to facilitate the study of the CHO epigenome.</title>
        <authorList>
            <person name="Hilliard W."/>
            <person name="MacDonald M."/>
            <person name="Lee K.H."/>
        </authorList>
    </citation>
    <scope>NUCLEOTIDE SEQUENCE [LARGE SCALE GENOMIC DNA]</scope>
    <source>
        <strain evidence="14">17A/GY</strain>
    </source>
</reference>
<evidence type="ECO:0000256" key="12">
    <source>
        <dbReference type="SAM" id="SignalP"/>
    </source>
</evidence>
<keyword evidence="4" id="KW-1003">Cell membrane</keyword>
<keyword evidence="11" id="KW-1133">Transmembrane helix</keyword>
<evidence type="ECO:0000256" key="1">
    <source>
        <dbReference type="ARBA" id="ARBA00002305"/>
    </source>
</evidence>
<feature type="signal peptide" evidence="12">
    <location>
        <begin position="1"/>
        <end position="28"/>
    </location>
</feature>
<dbReference type="GeneID" id="107980186"/>
<comment type="subcellular location">
    <subcellularLocation>
        <location evidence="2">Cell membrane</location>
        <topology evidence="2">Lipid-anchor</topology>
        <topology evidence="2">GPI-anchor</topology>
    </subcellularLocation>
</comment>
<evidence type="ECO:0000256" key="9">
    <source>
        <dbReference type="ARBA" id="ARBA00023180"/>
    </source>
</evidence>
<evidence type="ECO:0000259" key="13">
    <source>
        <dbReference type="Pfam" id="PF14586"/>
    </source>
</evidence>
<evidence type="ECO:0000256" key="6">
    <source>
        <dbReference type="ARBA" id="ARBA00022729"/>
    </source>
</evidence>
<accession>A0A9J7JCZ0</accession>